<name>A0A8B7N541_HYAAZ</name>
<dbReference type="AlphaFoldDB" id="A0A8B7N541"/>
<feature type="region of interest" description="Disordered" evidence="1">
    <location>
        <begin position="89"/>
        <end position="130"/>
    </location>
</feature>
<evidence type="ECO:0000313" key="3">
    <source>
        <dbReference type="RefSeq" id="XP_018008982.2"/>
    </source>
</evidence>
<reference evidence="3" key="1">
    <citation type="submission" date="2025-08" db="UniProtKB">
        <authorList>
            <consortium name="RefSeq"/>
        </authorList>
    </citation>
    <scope>IDENTIFICATION</scope>
    <source>
        <tissue evidence="3">Whole organism</tissue>
    </source>
</reference>
<feature type="region of interest" description="Disordered" evidence="1">
    <location>
        <begin position="236"/>
        <end position="310"/>
    </location>
</feature>
<gene>
    <name evidence="3" type="primary">LOC108666585</name>
</gene>
<evidence type="ECO:0000256" key="1">
    <source>
        <dbReference type="SAM" id="MobiDB-lite"/>
    </source>
</evidence>
<feature type="region of interest" description="Disordered" evidence="1">
    <location>
        <begin position="394"/>
        <end position="426"/>
    </location>
</feature>
<feature type="compositionally biased region" description="Basic residues" evidence="1">
    <location>
        <begin position="258"/>
        <end position="268"/>
    </location>
</feature>
<feature type="compositionally biased region" description="Basic and acidic residues" evidence="1">
    <location>
        <begin position="99"/>
        <end position="109"/>
    </location>
</feature>
<feature type="compositionally biased region" description="Basic and acidic residues" evidence="1">
    <location>
        <begin position="275"/>
        <end position="293"/>
    </location>
</feature>
<dbReference type="OrthoDB" id="6382770at2759"/>
<feature type="compositionally biased region" description="Basic and acidic residues" evidence="1">
    <location>
        <begin position="10"/>
        <end position="33"/>
    </location>
</feature>
<protein>
    <submittedName>
        <fullName evidence="3">Uncharacterized protein LOC108666585</fullName>
    </submittedName>
</protein>
<organism evidence="2 3">
    <name type="scientific">Hyalella azteca</name>
    <name type="common">Amphipod</name>
    <dbReference type="NCBI Taxonomy" id="294128"/>
    <lineage>
        <taxon>Eukaryota</taxon>
        <taxon>Metazoa</taxon>
        <taxon>Ecdysozoa</taxon>
        <taxon>Arthropoda</taxon>
        <taxon>Crustacea</taxon>
        <taxon>Multicrustacea</taxon>
        <taxon>Malacostraca</taxon>
        <taxon>Eumalacostraca</taxon>
        <taxon>Peracarida</taxon>
        <taxon>Amphipoda</taxon>
        <taxon>Senticaudata</taxon>
        <taxon>Talitrida</taxon>
        <taxon>Talitroidea</taxon>
        <taxon>Hyalellidae</taxon>
        <taxon>Hyalella</taxon>
    </lineage>
</organism>
<feature type="compositionally biased region" description="Basic and acidic residues" evidence="1">
    <location>
        <begin position="397"/>
        <end position="413"/>
    </location>
</feature>
<dbReference type="RefSeq" id="XP_018008982.2">
    <property type="nucleotide sequence ID" value="XM_018153493.2"/>
</dbReference>
<dbReference type="Proteomes" id="UP000694843">
    <property type="component" value="Unplaced"/>
</dbReference>
<feature type="region of interest" description="Disordered" evidence="1">
    <location>
        <begin position="1"/>
        <end position="60"/>
    </location>
</feature>
<accession>A0A8B7N541</accession>
<sequence length="439" mass="49367">MKKTAKAAKKKTEEMEVDDSSHRDLASSAKEDPDLSDETVGVRVSDIPVSGPLPKGRWRLGVPCPTTTAILLRFANKDDLEKAQQMRWRMQDSGQDMKSTVRESHDSREPHKKSRRGVPSAVEAERGFAASPEERRIRRVKRSHHAGVKARLSGPKLGLPVMHPPGTAMPLYLPPRPEAYLPPLPPGVERTYRDLDDPVVEAVDSKDPWGSLAQNWGKRETGPSLDYQALLKSHRHALQGTKRKRDPDDDSGYDGARHNPRNLGRSRHVPTAARRAGDHRYEDSGGDDRHRSDEDDDGSSQSDASDDVVAWNAKIKLPRMKMYADVEEKRRKVHPKRQMEVREDAQWDLPKRDEGLPRKPKGSIFSRLGGGDGLGRHVPPENFREREFVARGDWAGEAERPSKRYRAENHEPRGAGGMRSEVKTVRSIKARLGGGVRHY</sequence>
<feature type="compositionally biased region" description="Basic and acidic residues" evidence="1">
    <location>
        <begin position="337"/>
        <end position="357"/>
    </location>
</feature>
<evidence type="ECO:0000313" key="2">
    <source>
        <dbReference type="Proteomes" id="UP000694843"/>
    </source>
</evidence>
<feature type="region of interest" description="Disordered" evidence="1">
    <location>
        <begin position="328"/>
        <end position="381"/>
    </location>
</feature>
<dbReference type="KEGG" id="hazt:108666585"/>
<dbReference type="GeneID" id="108666585"/>
<proteinExistence type="predicted"/>
<keyword evidence="2" id="KW-1185">Reference proteome</keyword>